<dbReference type="AlphaFoldDB" id="A0A3R6WRF6"/>
<accession>A0A3R6WRF6</accession>
<feature type="non-terminal residue" evidence="2">
    <location>
        <position position="1"/>
    </location>
</feature>
<protein>
    <submittedName>
        <fullName evidence="2">Uncharacterized protein</fullName>
    </submittedName>
</protein>
<dbReference type="EMBL" id="QUTG01002285">
    <property type="protein sequence ID" value="RHY96934.1"/>
    <property type="molecule type" value="Genomic_DNA"/>
</dbReference>
<name>A0A3R6WRF6_APHAT</name>
<organism evidence="2 3">
    <name type="scientific">Aphanomyces astaci</name>
    <name type="common">Crayfish plague agent</name>
    <dbReference type="NCBI Taxonomy" id="112090"/>
    <lineage>
        <taxon>Eukaryota</taxon>
        <taxon>Sar</taxon>
        <taxon>Stramenopiles</taxon>
        <taxon>Oomycota</taxon>
        <taxon>Saprolegniomycetes</taxon>
        <taxon>Saprolegniales</taxon>
        <taxon>Verrucalvaceae</taxon>
        <taxon>Aphanomyces</taxon>
    </lineage>
</organism>
<feature type="region of interest" description="Disordered" evidence="1">
    <location>
        <begin position="1"/>
        <end position="69"/>
    </location>
</feature>
<comment type="caution">
    <text evidence="2">The sequence shown here is derived from an EMBL/GenBank/DDBJ whole genome shotgun (WGS) entry which is preliminary data.</text>
</comment>
<evidence type="ECO:0000313" key="2">
    <source>
        <dbReference type="EMBL" id="RHY96934.1"/>
    </source>
</evidence>
<gene>
    <name evidence="2" type="ORF">DYB35_008970</name>
</gene>
<evidence type="ECO:0000256" key="1">
    <source>
        <dbReference type="SAM" id="MobiDB-lite"/>
    </source>
</evidence>
<sequence>PDIFPAAPRLTPPYNSKMPLEVEERKKTPPPPPLYVPPPRNPLPPKPAVRTPSPNASTDSTTEEKDDAVRRNAATAPVFFRNSFRHSFRAPSD</sequence>
<evidence type="ECO:0000313" key="3">
    <source>
        <dbReference type="Proteomes" id="UP000285712"/>
    </source>
</evidence>
<dbReference type="Proteomes" id="UP000285712">
    <property type="component" value="Unassembled WGS sequence"/>
</dbReference>
<dbReference type="VEuPathDB" id="FungiDB:H257_13567"/>
<reference evidence="2 3" key="1">
    <citation type="submission" date="2018-08" db="EMBL/GenBank/DDBJ databases">
        <title>Aphanomyces genome sequencing and annotation.</title>
        <authorList>
            <person name="Minardi D."/>
            <person name="Oidtmann B."/>
            <person name="Van Der Giezen M."/>
            <person name="Studholme D.J."/>
        </authorList>
    </citation>
    <scope>NUCLEOTIDE SEQUENCE [LARGE SCALE GENOMIC DNA]</scope>
    <source>
        <strain evidence="2 3">Sv</strain>
    </source>
</reference>
<proteinExistence type="predicted"/>
<feature type="compositionally biased region" description="Pro residues" evidence="1">
    <location>
        <begin position="29"/>
        <end position="47"/>
    </location>
</feature>